<organism evidence="1">
    <name type="scientific">marine metagenome</name>
    <dbReference type="NCBI Taxonomy" id="408172"/>
    <lineage>
        <taxon>unclassified sequences</taxon>
        <taxon>metagenomes</taxon>
        <taxon>ecological metagenomes</taxon>
    </lineage>
</organism>
<gene>
    <name evidence="1" type="ORF">METZ01_LOCUS316148</name>
</gene>
<evidence type="ECO:0000313" key="1">
    <source>
        <dbReference type="EMBL" id="SVC63294.1"/>
    </source>
</evidence>
<dbReference type="AlphaFoldDB" id="A0A382NQ36"/>
<feature type="non-terminal residue" evidence="1">
    <location>
        <position position="364"/>
    </location>
</feature>
<accession>A0A382NQ36</accession>
<protein>
    <submittedName>
        <fullName evidence="1">Uncharacterized protein</fullName>
    </submittedName>
</protein>
<feature type="non-terminal residue" evidence="1">
    <location>
        <position position="1"/>
    </location>
</feature>
<name>A0A382NQ36_9ZZZZ</name>
<sequence length="364" mass="42177">VNLPKSNIEKIIIDYKEVHSEVRGHYVDADSHYEASNQILGAGKSFIEFRNKNKKTVEYLAKEFEMKKAADAHSRSLTANSGIVDSSLLHTYKYNEHIFKKINVTPDGKNHGLIMVVDWSGSMHKNIKGTVEQMMTLVMFCKRVNIPFEVFLFTDRYYTENRDEGGSYSKWTHKEIRYGDMIINGFHLLNVFSSRMRAAELHSAYINMTAIASAYERKWNYYGGGYHSIPDKYDLGGTPLNNSLFAMNDFIPYFKTKNNVQIVNMVYLTDGESGSSNTYWTPGRTVASRIEDGDDRSCETSHFGRYYSSSNKRPKTFIRDLETKKEYLLDESRGRMTALLVEILRDKHNINIVNFFLIERLKRW</sequence>
<dbReference type="EMBL" id="UINC01102009">
    <property type="protein sequence ID" value="SVC63294.1"/>
    <property type="molecule type" value="Genomic_DNA"/>
</dbReference>
<reference evidence="1" key="1">
    <citation type="submission" date="2018-05" db="EMBL/GenBank/DDBJ databases">
        <authorList>
            <person name="Lanie J.A."/>
            <person name="Ng W.-L."/>
            <person name="Kazmierczak K.M."/>
            <person name="Andrzejewski T.M."/>
            <person name="Davidsen T.M."/>
            <person name="Wayne K.J."/>
            <person name="Tettelin H."/>
            <person name="Glass J.I."/>
            <person name="Rusch D."/>
            <person name="Podicherti R."/>
            <person name="Tsui H.-C.T."/>
            <person name="Winkler M.E."/>
        </authorList>
    </citation>
    <scope>NUCLEOTIDE SEQUENCE</scope>
</reference>
<proteinExistence type="predicted"/>